<dbReference type="SUPFAM" id="SSF51197">
    <property type="entry name" value="Clavaminate synthase-like"/>
    <property type="match status" value="1"/>
</dbReference>
<comment type="similarity">
    <text evidence="1 5">Belongs to the iron/ascorbate-dependent oxidoreductase family.</text>
</comment>
<organism evidence="7 8">
    <name type="scientific">Ficus carica</name>
    <name type="common">Common fig</name>
    <dbReference type="NCBI Taxonomy" id="3494"/>
    <lineage>
        <taxon>Eukaryota</taxon>
        <taxon>Viridiplantae</taxon>
        <taxon>Streptophyta</taxon>
        <taxon>Embryophyta</taxon>
        <taxon>Tracheophyta</taxon>
        <taxon>Spermatophyta</taxon>
        <taxon>Magnoliopsida</taxon>
        <taxon>eudicotyledons</taxon>
        <taxon>Gunneridae</taxon>
        <taxon>Pentapetalae</taxon>
        <taxon>rosids</taxon>
        <taxon>fabids</taxon>
        <taxon>Rosales</taxon>
        <taxon>Moraceae</taxon>
        <taxon>Ficeae</taxon>
        <taxon>Ficus</taxon>
    </lineage>
</organism>
<dbReference type="GO" id="GO:0016491">
    <property type="term" value="F:oxidoreductase activity"/>
    <property type="evidence" value="ECO:0007669"/>
    <property type="project" value="UniProtKB-KW"/>
</dbReference>
<keyword evidence="3" id="KW-0847">Vitamin C</keyword>
<dbReference type="PROSITE" id="PS51471">
    <property type="entry name" value="FE2OG_OXY"/>
    <property type="match status" value="1"/>
</dbReference>
<evidence type="ECO:0000256" key="4">
    <source>
        <dbReference type="ARBA" id="ARBA00023004"/>
    </source>
</evidence>
<accession>A0AA88A6H0</accession>
<dbReference type="InterPro" id="IPR005123">
    <property type="entry name" value="Oxoglu/Fe-dep_dioxygenase_dom"/>
</dbReference>
<proteinExistence type="inferred from homology"/>
<evidence type="ECO:0000259" key="6">
    <source>
        <dbReference type="PROSITE" id="PS51471"/>
    </source>
</evidence>
<dbReference type="Pfam" id="PF14226">
    <property type="entry name" value="DIOX_N"/>
    <property type="match status" value="1"/>
</dbReference>
<dbReference type="AlphaFoldDB" id="A0AA88A6H0"/>
<keyword evidence="4 5" id="KW-0408">Iron</keyword>
<evidence type="ECO:0000256" key="2">
    <source>
        <dbReference type="ARBA" id="ARBA00022723"/>
    </source>
</evidence>
<name>A0AA88A6H0_FICCA</name>
<evidence type="ECO:0000256" key="1">
    <source>
        <dbReference type="ARBA" id="ARBA00008056"/>
    </source>
</evidence>
<evidence type="ECO:0000313" key="8">
    <source>
        <dbReference type="Proteomes" id="UP001187192"/>
    </source>
</evidence>
<dbReference type="Proteomes" id="UP001187192">
    <property type="component" value="Unassembled WGS sequence"/>
</dbReference>
<protein>
    <recommendedName>
        <fullName evidence="6">Fe2OG dioxygenase domain-containing protein</fullName>
    </recommendedName>
</protein>
<dbReference type="EMBL" id="BTGU01000025">
    <property type="protein sequence ID" value="GMN47357.1"/>
    <property type="molecule type" value="Genomic_DNA"/>
</dbReference>
<dbReference type="GO" id="GO:0031418">
    <property type="term" value="F:L-ascorbic acid binding"/>
    <property type="evidence" value="ECO:0007669"/>
    <property type="project" value="UniProtKB-KW"/>
</dbReference>
<evidence type="ECO:0000313" key="7">
    <source>
        <dbReference type="EMBL" id="GMN47357.1"/>
    </source>
</evidence>
<dbReference type="InterPro" id="IPR027443">
    <property type="entry name" value="IPNS-like_sf"/>
</dbReference>
<dbReference type="PANTHER" id="PTHR47991">
    <property type="entry name" value="OXOGLUTARATE/IRON-DEPENDENT DIOXYGENASE"/>
    <property type="match status" value="1"/>
</dbReference>
<dbReference type="Gene3D" id="2.60.120.330">
    <property type="entry name" value="B-lactam Antibiotic, Isopenicillin N Synthase, Chain"/>
    <property type="match status" value="1"/>
</dbReference>
<evidence type="ECO:0000256" key="5">
    <source>
        <dbReference type="RuleBase" id="RU003682"/>
    </source>
</evidence>
<dbReference type="InterPro" id="IPR026992">
    <property type="entry name" value="DIOX_N"/>
</dbReference>
<reference evidence="7" key="1">
    <citation type="submission" date="2023-07" db="EMBL/GenBank/DDBJ databases">
        <title>draft genome sequence of fig (Ficus carica).</title>
        <authorList>
            <person name="Takahashi T."/>
            <person name="Nishimura K."/>
        </authorList>
    </citation>
    <scope>NUCLEOTIDE SEQUENCE</scope>
</reference>
<comment type="caution">
    <text evidence="7">The sequence shown here is derived from an EMBL/GenBank/DDBJ whole genome shotgun (WGS) entry which is preliminary data.</text>
</comment>
<evidence type="ECO:0000256" key="3">
    <source>
        <dbReference type="ARBA" id="ARBA00022896"/>
    </source>
</evidence>
<gene>
    <name evidence="7" type="ORF">TIFTF001_016534</name>
</gene>
<dbReference type="InterPro" id="IPR050295">
    <property type="entry name" value="Plant_2OG-oxidoreductases"/>
</dbReference>
<feature type="domain" description="Fe2OG dioxygenase" evidence="6">
    <location>
        <begin position="144"/>
        <end position="239"/>
    </location>
</feature>
<sequence length="239" mass="27909">MNVLWLSRDVDYENLYMLYSFISSSNRSWDFKLILDKVQEVGKEFFSLPMEEKQKCLRAACDGKGFGSDVVISKQQVLDWNNRLFLMVWKIREGIFGQKVVMILETLIENRKRIRSVMYVVFKATTRSLKLEENVFLKHFGEEAVMQVRFNFYPPCPRSDNVLGLKPHSDKSGLTVLLQDQEVEGLQLFEDGVWSRVPTIPHALVVNHGDQMEDYLFTSSTMAEVPTIWIYMNYGTRRI</sequence>
<dbReference type="Pfam" id="PF03171">
    <property type="entry name" value="2OG-FeII_Oxy"/>
    <property type="match status" value="1"/>
</dbReference>
<dbReference type="GO" id="GO:0046872">
    <property type="term" value="F:metal ion binding"/>
    <property type="evidence" value="ECO:0007669"/>
    <property type="project" value="UniProtKB-KW"/>
</dbReference>
<dbReference type="InterPro" id="IPR044861">
    <property type="entry name" value="IPNS-like_FE2OG_OXY"/>
</dbReference>
<keyword evidence="5" id="KW-0560">Oxidoreductase</keyword>
<keyword evidence="2 5" id="KW-0479">Metal-binding</keyword>
<keyword evidence="8" id="KW-1185">Reference proteome</keyword>